<dbReference type="SUPFAM" id="SSF110857">
    <property type="entry name" value="Gamma-glutamyl cyclotransferase-like"/>
    <property type="match status" value="1"/>
</dbReference>
<evidence type="ECO:0000256" key="3">
    <source>
        <dbReference type="ARBA" id="ARBA00023239"/>
    </source>
</evidence>
<dbReference type="Proteomes" id="UP000735302">
    <property type="component" value="Unassembled WGS sequence"/>
</dbReference>
<dbReference type="GO" id="GO:0006751">
    <property type="term" value="P:glutathione catabolic process"/>
    <property type="evidence" value="ECO:0007669"/>
    <property type="project" value="InterPro"/>
</dbReference>
<feature type="region of interest" description="Disordered" evidence="5">
    <location>
        <begin position="40"/>
        <end position="61"/>
    </location>
</feature>
<dbReference type="GO" id="GO:0005737">
    <property type="term" value="C:cytoplasm"/>
    <property type="evidence" value="ECO:0007669"/>
    <property type="project" value="TreeGrafter"/>
</dbReference>
<evidence type="ECO:0000313" key="6">
    <source>
        <dbReference type="EMBL" id="GFN87017.1"/>
    </source>
</evidence>
<dbReference type="EC" id="4.3.2.7" evidence="2"/>
<dbReference type="GO" id="GO:0061928">
    <property type="term" value="F:glutathione specific gamma-glutamylcyclotransferase activity"/>
    <property type="evidence" value="ECO:0007669"/>
    <property type="project" value="UniProtKB-EC"/>
</dbReference>
<dbReference type="CDD" id="cd06661">
    <property type="entry name" value="GGCT_like"/>
    <property type="match status" value="1"/>
</dbReference>
<keyword evidence="7" id="KW-1185">Reference proteome</keyword>
<dbReference type="InterPro" id="IPR006840">
    <property type="entry name" value="ChaC"/>
</dbReference>
<dbReference type="Gene3D" id="3.10.490.10">
    <property type="entry name" value="Gamma-glutamyl cyclotransferase-like"/>
    <property type="match status" value="1"/>
</dbReference>
<evidence type="ECO:0000256" key="4">
    <source>
        <dbReference type="ARBA" id="ARBA00048073"/>
    </source>
</evidence>
<comment type="caution">
    <text evidence="6">The sequence shown here is derived from an EMBL/GenBank/DDBJ whole genome shotgun (WGS) entry which is preliminary data.</text>
</comment>
<comment type="similarity">
    <text evidence="1">Belongs to the gamma-glutamylcyclotransferase family. ChaC subfamily.</text>
</comment>
<dbReference type="AlphaFoldDB" id="A0AAV3YWU8"/>
<evidence type="ECO:0000256" key="2">
    <source>
        <dbReference type="ARBA" id="ARBA00012344"/>
    </source>
</evidence>
<dbReference type="EMBL" id="BLXT01001645">
    <property type="protein sequence ID" value="GFN87017.1"/>
    <property type="molecule type" value="Genomic_DNA"/>
</dbReference>
<dbReference type="Pfam" id="PF04752">
    <property type="entry name" value="ChaC"/>
    <property type="match status" value="1"/>
</dbReference>
<dbReference type="InterPro" id="IPR036568">
    <property type="entry name" value="GGCT-like_sf"/>
</dbReference>
<dbReference type="PANTHER" id="PTHR12192">
    <property type="entry name" value="CATION TRANSPORT PROTEIN CHAC-RELATED"/>
    <property type="match status" value="1"/>
</dbReference>
<keyword evidence="3" id="KW-0456">Lyase</keyword>
<evidence type="ECO:0000313" key="7">
    <source>
        <dbReference type="Proteomes" id="UP000735302"/>
    </source>
</evidence>
<protein>
    <recommendedName>
        <fullName evidence="2">glutathione-specific gamma-glutamylcyclotransferase</fullName>
        <ecNumber evidence="2">4.3.2.7</ecNumber>
    </recommendedName>
</protein>
<sequence>MQTCDLQILELHIGNHFKTQLQIKRIYLLLRRVKLTAEETKTKGRPITTPGRSSPEPAQPCSRPVLSANITMHIASPGSLSTTPGGAGPAEAQRLSECPGQDLVEIGSEQSPECSTDVPDEQPTLWVFGYGSLMWKPDFAFRSKQVGYIKGYVRRFHQGNVTFRGRPGKPGRVANLEQDDTGQTWGVAFEIHGEEEVNTVLKALYTREVVSGGYVMMTTEFYPRENHLRKPSAGSCDSLSSLCEEGEAASPQDVDTNISLDRVPCLSADVERKKSIQVLVCTVTQECDLYLGYDEVDNMASQIVSASGSAGTNVEYVTKTADYVRMHIPEDEDSHLFQLDAKVRELVYRAHARNAGSLKLDLSEFAHMFHETYPESHPESVKAS</sequence>
<dbReference type="PANTHER" id="PTHR12192:SF26">
    <property type="entry name" value="GLUTATHIONE-SPECIFIC GAMMA-GLUTAMYLCYCLOTRANSFERASE 1"/>
    <property type="match status" value="1"/>
</dbReference>
<dbReference type="InterPro" id="IPR013024">
    <property type="entry name" value="GGCT-like"/>
</dbReference>
<comment type="catalytic activity">
    <reaction evidence="4">
        <text>glutathione = L-cysteinylglycine + 5-oxo-L-proline</text>
        <dbReference type="Rhea" id="RHEA:47724"/>
        <dbReference type="ChEBI" id="CHEBI:57925"/>
        <dbReference type="ChEBI" id="CHEBI:58402"/>
        <dbReference type="ChEBI" id="CHEBI:61694"/>
        <dbReference type="EC" id="4.3.2.7"/>
    </reaction>
</comment>
<organism evidence="6 7">
    <name type="scientific">Plakobranchus ocellatus</name>
    <dbReference type="NCBI Taxonomy" id="259542"/>
    <lineage>
        <taxon>Eukaryota</taxon>
        <taxon>Metazoa</taxon>
        <taxon>Spiralia</taxon>
        <taxon>Lophotrochozoa</taxon>
        <taxon>Mollusca</taxon>
        <taxon>Gastropoda</taxon>
        <taxon>Heterobranchia</taxon>
        <taxon>Euthyneura</taxon>
        <taxon>Panpulmonata</taxon>
        <taxon>Sacoglossa</taxon>
        <taxon>Placobranchoidea</taxon>
        <taxon>Plakobranchidae</taxon>
        <taxon>Plakobranchus</taxon>
    </lineage>
</organism>
<evidence type="ECO:0000256" key="1">
    <source>
        <dbReference type="ARBA" id="ARBA00009662"/>
    </source>
</evidence>
<gene>
    <name evidence="6" type="ORF">PoB_001352300</name>
</gene>
<proteinExistence type="inferred from homology"/>
<evidence type="ECO:0000256" key="5">
    <source>
        <dbReference type="SAM" id="MobiDB-lite"/>
    </source>
</evidence>
<reference evidence="6 7" key="1">
    <citation type="journal article" date="2021" name="Elife">
        <title>Chloroplast acquisition without the gene transfer in kleptoplastic sea slugs, Plakobranchus ocellatus.</title>
        <authorList>
            <person name="Maeda T."/>
            <person name="Takahashi S."/>
            <person name="Yoshida T."/>
            <person name="Shimamura S."/>
            <person name="Takaki Y."/>
            <person name="Nagai Y."/>
            <person name="Toyoda A."/>
            <person name="Suzuki Y."/>
            <person name="Arimoto A."/>
            <person name="Ishii H."/>
            <person name="Satoh N."/>
            <person name="Nishiyama T."/>
            <person name="Hasebe M."/>
            <person name="Maruyama T."/>
            <person name="Minagawa J."/>
            <person name="Obokata J."/>
            <person name="Shigenobu S."/>
        </authorList>
    </citation>
    <scope>NUCLEOTIDE SEQUENCE [LARGE SCALE GENOMIC DNA]</scope>
</reference>
<name>A0AAV3YWU8_9GAST</name>
<accession>A0AAV3YWU8</accession>